<comment type="similarity">
    <text evidence="2">Belongs to the protein kinase superfamily. NEK Ser/Thr protein kinase family. NIMA subfamily.</text>
</comment>
<dbReference type="PANTHER" id="PTHR44984">
    <property type="entry name" value="SERINE/THREONINE-PROTEIN KINASE NEK3"/>
    <property type="match status" value="1"/>
</dbReference>
<keyword evidence="4 14" id="KW-0723">Serine/threonine-protein kinase</keyword>
<feature type="binding site" evidence="13">
    <location>
        <position position="35"/>
    </location>
    <ligand>
        <name>ATP</name>
        <dbReference type="ChEBI" id="CHEBI:30616"/>
    </ligand>
</feature>
<feature type="region of interest" description="Disordered" evidence="15">
    <location>
        <begin position="378"/>
        <end position="439"/>
    </location>
</feature>
<dbReference type="FunFam" id="1.10.510.10:FF:000172">
    <property type="entry name" value="serine/threonine-protein kinase Nek1 isoform X1"/>
    <property type="match status" value="1"/>
</dbReference>
<dbReference type="GO" id="GO:0046872">
    <property type="term" value="F:metal ion binding"/>
    <property type="evidence" value="ECO:0007669"/>
    <property type="project" value="UniProtKB-KW"/>
</dbReference>
<dbReference type="InterPro" id="IPR017441">
    <property type="entry name" value="Protein_kinase_ATP_BS"/>
</dbReference>
<evidence type="ECO:0000256" key="13">
    <source>
        <dbReference type="PROSITE-ProRule" id="PRU10141"/>
    </source>
</evidence>
<keyword evidence="8" id="KW-0418">Kinase</keyword>
<dbReference type="InterPro" id="IPR011009">
    <property type="entry name" value="Kinase-like_dom_sf"/>
</dbReference>
<evidence type="ECO:0000256" key="14">
    <source>
        <dbReference type="RuleBase" id="RU000304"/>
    </source>
</evidence>
<feature type="region of interest" description="Disordered" evidence="15">
    <location>
        <begin position="313"/>
        <end position="353"/>
    </location>
</feature>
<evidence type="ECO:0000256" key="15">
    <source>
        <dbReference type="SAM" id="MobiDB-lite"/>
    </source>
</evidence>
<dbReference type="PANTHER" id="PTHR44984:SF1">
    <property type="entry name" value="SERINE_THREONINE-PROTEIN KINASE NEK3"/>
    <property type="match status" value="1"/>
</dbReference>
<feature type="compositionally biased region" description="Acidic residues" evidence="15">
    <location>
        <begin position="393"/>
        <end position="404"/>
    </location>
</feature>
<gene>
    <name evidence="17" type="ORF">Q5P01_009705</name>
</gene>
<feature type="compositionally biased region" description="Acidic residues" evidence="15">
    <location>
        <begin position="414"/>
        <end position="425"/>
    </location>
</feature>
<dbReference type="PRINTS" id="PR00109">
    <property type="entry name" value="TYRKINASE"/>
</dbReference>
<dbReference type="PROSITE" id="PS00107">
    <property type="entry name" value="PROTEIN_KINASE_ATP"/>
    <property type="match status" value="1"/>
</dbReference>
<feature type="compositionally biased region" description="Basic and acidic residues" evidence="15">
    <location>
        <begin position="428"/>
        <end position="439"/>
    </location>
</feature>
<dbReference type="Pfam" id="PF00069">
    <property type="entry name" value="Pkinase"/>
    <property type="match status" value="1"/>
</dbReference>
<protein>
    <recommendedName>
        <fullName evidence="3">non-specific serine/threonine protein kinase</fullName>
        <ecNumber evidence="3">2.7.11.1</ecNumber>
    </recommendedName>
</protein>
<keyword evidence="18" id="KW-1185">Reference proteome</keyword>
<name>A0AA88N185_CHASR</name>
<dbReference type="FunFam" id="3.30.200.20:FF:000097">
    <property type="entry name" value="Probable serine/threonine-protein kinase nek1"/>
    <property type="match status" value="1"/>
</dbReference>
<evidence type="ECO:0000313" key="17">
    <source>
        <dbReference type="EMBL" id="KAK2846706.1"/>
    </source>
</evidence>
<dbReference type="PROSITE" id="PS50011">
    <property type="entry name" value="PROTEIN_KINASE_DOM"/>
    <property type="match status" value="1"/>
</dbReference>
<dbReference type="SUPFAM" id="SSF56112">
    <property type="entry name" value="Protein kinase-like (PK-like)"/>
    <property type="match status" value="1"/>
</dbReference>
<sequence length="439" mass="50214">MEQGPYSLLRVIGEGSFGRALLVRCKRSRETYVVKEIQLPKNQSKLENTRKEAVLLSRMKHPNIVTFREAFEADDLLCIVMEYCSGGDLLGRIQQQKATQFCLDDILKWFAQMCAGAKHIHDKRVLHRDLKSKNIFMTDNGTIKLGDFGSACILNSSKAYAHTYVGTPYYVAPEIWDNKPYNNKSDVWSLGCVLYELCTLQHPFQASSWKSLILKVCRGAYPPLPNHLPYELQYLVKQMFKTNPKDRPSLHTILTSHRVSRLLRSHLPSQEIVREQQERRTGQWNREEGKKVADLLGEKSLIKTSTFEGVEFSEGHCEGREPGLWHQAARPTGSDPANVSEDSGQRRRWQRDPPERLLGLLEKARLKRAFSTFLINRAGDDPLVGPLSQPPCDDTDGPEPEVAVDEDRLQPRSDDEDTDFEEESPCDWIHEAEKMFSEQ</sequence>
<dbReference type="EMBL" id="JAUPFM010000007">
    <property type="protein sequence ID" value="KAK2846706.1"/>
    <property type="molecule type" value="Genomic_DNA"/>
</dbReference>
<dbReference type="PROSITE" id="PS00108">
    <property type="entry name" value="PROTEIN_KINASE_ST"/>
    <property type="match status" value="1"/>
</dbReference>
<evidence type="ECO:0000256" key="6">
    <source>
        <dbReference type="ARBA" id="ARBA00022723"/>
    </source>
</evidence>
<evidence type="ECO:0000256" key="11">
    <source>
        <dbReference type="ARBA" id="ARBA00047899"/>
    </source>
</evidence>
<accession>A0AA88N185</accession>
<dbReference type="GO" id="GO:0005524">
    <property type="term" value="F:ATP binding"/>
    <property type="evidence" value="ECO:0007669"/>
    <property type="project" value="UniProtKB-UniRule"/>
</dbReference>
<keyword evidence="6" id="KW-0479">Metal-binding</keyword>
<evidence type="ECO:0000256" key="8">
    <source>
        <dbReference type="ARBA" id="ARBA00022777"/>
    </source>
</evidence>
<evidence type="ECO:0000256" key="1">
    <source>
        <dbReference type="ARBA" id="ARBA00001946"/>
    </source>
</evidence>
<evidence type="ECO:0000256" key="7">
    <source>
        <dbReference type="ARBA" id="ARBA00022741"/>
    </source>
</evidence>
<feature type="compositionally biased region" description="Basic and acidic residues" evidence="15">
    <location>
        <begin position="313"/>
        <end position="323"/>
    </location>
</feature>
<dbReference type="Proteomes" id="UP001187415">
    <property type="component" value="Unassembled WGS sequence"/>
</dbReference>
<keyword evidence="9 13" id="KW-0067">ATP-binding</keyword>
<dbReference type="InterPro" id="IPR001245">
    <property type="entry name" value="Ser-Thr/Tyr_kinase_cat_dom"/>
</dbReference>
<evidence type="ECO:0000256" key="9">
    <source>
        <dbReference type="ARBA" id="ARBA00022840"/>
    </source>
</evidence>
<dbReference type="AlphaFoldDB" id="A0AA88N185"/>
<evidence type="ECO:0000313" key="18">
    <source>
        <dbReference type="Proteomes" id="UP001187415"/>
    </source>
</evidence>
<organism evidence="17 18">
    <name type="scientific">Channa striata</name>
    <name type="common">Snakehead murrel</name>
    <name type="synonym">Ophicephalus striatus</name>
    <dbReference type="NCBI Taxonomy" id="64152"/>
    <lineage>
        <taxon>Eukaryota</taxon>
        <taxon>Metazoa</taxon>
        <taxon>Chordata</taxon>
        <taxon>Craniata</taxon>
        <taxon>Vertebrata</taxon>
        <taxon>Euteleostomi</taxon>
        <taxon>Actinopterygii</taxon>
        <taxon>Neopterygii</taxon>
        <taxon>Teleostei</taxon>
        <taxon>Neoteleostei</taxon>
        <taxon>Acanthomorphata</taxon>
        <taxon>Anabantaria</taxon>
        <taxon>Anabantiformes</taxon>
        <taxon>Channoidei</taxon>
        <taxon>Channidae</taxon>
        <taxon>Channa</taxon>
    </lineage>
</organism>
<evidence type="ECO:0000256" key="10">
    <source>
        <dbReference type="ARBA" id="ARBA00022842"/>
    </source>
</evidence>
<evidence type="ECO:0000256" key="3">
    <source>
        <dbReference type="ARBA" id="ARBA00012513"/>
    </source>
</evidence>
<evidence type="ECO:0000259" key="16">
    <source>
        <dbReference type="PROSITE" id="PS50011"/>
    </source>
</evidence>
<proteinExistence type="inferred from homology"/>
<dbReference type="InterPro" id="IPR000719">
    <property type="entry name" value="Prot_kinase_dom"/>
</dbReference>
<evidence type="ECO:0000256" key="5">
    <source>
        <dbReference type="ARBA" id="ARBA00022679"/>
    </source>
</evidence>
<reference evidence="17" key="1">
    <citation type="submission" date="2023-07" db="EMBL/GenBank/DDBJ databases">
        <title>Chromosome-level Genome Assembly of Striped Snakehead (Channa striata).</title>
        <authorList>
            <person name="Liu H."/>
        </authorList>
    </citation>
    <scope>NUCLEOTIDE SEQUENCE</scope>
    <source>
        <strain evidence="17">Gz</strain>
        <tissue evidence="17">Muscle</tissue>
    </source>
</reference>
<dbReference type="InterPro" id="IPR008271">
    <property type="entry name" value="Ser/Thr_kinase_AS"/>
</dbReference>
<dbReference type="Gene3D" id="3.30.200.20">
    <property type="entry name" value="Phosphorylase Kinase, domain 1"/>
    <property type="match status" value="1"/>
</dbReference>
<feature type="domain" description="Protein kinase" evidence="16">
    <location>
        <begin position="6"/>
        <end position="260"/>
    </location>
</feature>
<dbReference type="EC" id="2.7.11.1" evidence="3"/>
<keyword evidence="5" id="KW-0808">Transferase</keyword>
<keyword evidence="10" id="KW-0460">Magnesium</keyword>
<evidence type="ECO:0000256" key="2">
    <source>
        <dbReference type="ARBA" id="ARBA00010886"/>
    </source>
</evidence>
<dbReference type="Gene3D" id="1.10.510.10">
    <property type="entry name" value="Transferase(Phosphotransferase) domain 1"/>
    <property type="match status" value="1"/>
</dbReference>
<comment type="catalytic activity">
    <reaction evidence="12">
        <text>L-seryl-[protein] + ATP = O-phospho-L-seryl-[protein] + ADP + H(+)</text>
        <dbReference type="Rhea" id="RHEA:17989"/>
        <dbReference type="Rhea" id="RHEA-COMP:9863"/>
        <dbReference type="Rhea" id="RHEA-COMP:11604"/>
        <dbReference type="ChEBI" id="CHEBI:15378"/>
        <dbReference type="ChEBI" id="CHEBI:29999"/>
        <dbReference type="ChEBI" id="CHEBI:30616"/>
        <dbReference type="ChEBI" id="CHEBI:83421"/>
        <dbReference type="ChEBI" id="CHEBI:456216"/>
        <dbReference type="EC" id="2.7.11.1"/>
    </reaction>
</comment>
<comment type="caution">
    <text evidence="17">The sequence shown here is derived from an EMBL/GenBank/DDBJ whole genome shotgun (WGS) entry which is preliminary data.</text>
</comment>
<dbReference type="GO" id="GO:0004674">
    <property type="term" value="F:protein serine/threonine kinase activity"/>
    <property type="evidence" value="ECO:0007669"/>
    <property type="project" value="UniProtKB-KW"/>
</dbReference>
<evidence type="ECO:0000256" key="4">
    <source>
        <dbReference type="ARBA" id="ARBA00022527"/>
    </source>
</evidence>
<comment type="cofactor">
    <cofactor evidence="1">
        <name>Mg(2+)</name>
        <dbReference type="ChEBI" id="CHEBI:18420"/>
    </cofactor>
</comment>
<evidence type="ECO:0000256" key="12">
    <source>
        <dbReference type="ARBA" id="ARBA00048679"/>
    </source>
</evidence>
<dbReference type="SMART" id="SM00220">
    <property type="entry name" value="S_TKc"/>
    <property type="match status" value="1"/>
</dbReference>
<comment type="catalytic activity">
    <reaction evidence="11">
        <text>L-threonyl-[protein] + ATP = O-phospho-L-threonyl-[protein] + ADP + H(+)</text>
        <dbReference type="Rhea" id="RHEA:46608"/>
        <dbReference type="Rhea" id="RHEA-COMP:11060"/>
        <dbReference type="Rhea" id="RHEA-COMP:11605"/>
        <dbReference type="ChEBI" id="CHEBI:15378"/>
        <dbReference type="ChEBI" id="CHEBI:30013"/>
        <dbReference type="ChEBI" id="CHEBI:30616"/>
        <dbReference type="ChEBI" id="CHEBI:61977"/>
        <dbReference type="ChEBI" id="CHEBI:456216"/>
        <dbReference type="EC" id="2.7.11.1"/>
    </reaction>
</comment>
<keyword evidence="7 13" id="KW-0547">Nucleotide-binding</keyword>